<dbReference type="Proteomes" id="UP000235579">
    <property type="component" value="Unassembled WGS sequence"/>
</dbReference>
<gene>
    <name evidence="1" type="ORF">BCS92_15740</name>
</gene>
<evidence type="ECO:0000313" key="2">
    <source>
        <dbReference type="Proteomes" id="UP000235579"/>
    </source>
</evidence>
<reference evidence="2" key="1">
    <citation type="submission" date="2016-07" db="EMBL/GenBank/DDBJ databases">
        <title>Nontailed viruses are major unrecognized killers of bacteria in the ocean.</title>
        <authorList>
            <person name="Kauffman K."/>
            <person name="Hussain F."/>
            <person name="Yang J."/>
            <person name="Arevalo P."/>
            <person name="Brown J."/>
            <person name="Cutler M."/>
            <person name="Kelly L."/>
            <person name="Polz M.F."/>
        </authorList>
    </citation>
    <scope>NUCLEOTIDE SEQUENCE [LARGE SCALE GENOMIC DNA]</scope>
    <source>
        <strain evidence="2">10N.222.48.A2</strain>
    </source>
</reference>
<proteinExistence type="predicted"/>
<accession>A0A2N7NH76</accession>
<name>A0A2N7NH76_9VIBR</name>
<comment type="caution">
    <text evidence="1">The sequence shown here is derived from an EMBL/GenBank/DDBJ whole genome shotgun (WGS) entry which is preliminary data.</text>
</comment>
<dbReference type="EMBL" id="MDBP01000042">
    <property type="protein sequence ID" value="PMP13778.1"/>
    <property type="molecule type" value="Genomic_DNA"/>
</dbReference>
<dbReference type="AlphaFoldDB" id="A0A2N7NH76"/>
<sequence>MRLIFYLQIQHYNYNMPAPIFTPQGTHKNDYIEVDGEIDWAIIPAHTLPGQKVDMPIRLRVGDQDFGEKHIYHGHADWLTKIKRSASELVWEKLSLQGGKFFKGKKKRHNLYVNLTPHCLIVLERQQDRATNTHFYSIVTMYQHRPQRHDKALADYSSTFKNPNANTALRKG</sequence>
<organism evidence="1 2">
    <name type="scientific">Vibrio tasmaniensis</name>
    <dbReference type="NCBI Taxonomy" id="212663"/>
    <lineage>
        <taxon>Bacteria</taxon>
        <taxon>Pseudomonadati</taxon>
        <taxon>Pseudomonadota</taxon>
        <taxon>Gammaproteobacteria</taxon>
        <taxon>Vibrionales</taxon>
        <taxon>Vibrionaceae</taxon>
        <taxon>Vibrio</taxon>
    </lineage>
</organism>
<evidence type="ECO:0000313" key="1">
    <source>
        <dbReference type="EMBL" id="PMP13778.1"/>
    </source>
</evidence>
<protein>
    <submittedName>
        <fullName evidence="1">Uncharacterized protein</fullName>
    </submittedName>
</protein>